<dbReference type="InterPro" id="IPR017441">
    <property type="entry name" value="Protein_kinase_ATP_BS"/>
</dbReference>
<protein>
    <recommendedName>
        <fullName evidence="2">RING-type E3 ubiquitin transferase</fullName>
        <ecNumber evidence="2">2.3.2.27</ecNumber>
    </recommendedName>
</protein>
<feature type="coiled-coil region" evidence="9">
    <location>
        <begin position="325"/>
        <end position="387"/>
    </location>
</feature>
<dbReference type="OrthoDB" id="690319at2759"/>
<accession>A0A5J9SSZ6</accession>
<dbReference type="PROSITE" id="PS00107">
    <property type="entry name" value="PROTEIN_KINASE_ATP"/>
    <property type="match status" value="1"/>
</dbReference>
<dbReference type="Gene3D" id="1.10.510.10">
    <property type="entry name" value="Transferase(Phosphotransferase) domain 1"/>
    <property type="match status" value="1"/>
</dbReference>
<dbReference type="EMBL" id="RWGY01000361">
    <property type="protein sequence ID" value="TVU02105.1"/>
    <property type="molecule type" value="Genomic_DNA"/>
</dbReference>
<evidence type="ECO:0000259" key="10">
    <source>
        <dbReference type="PROSITE" id="PS50011"/>
    </source>
</evidence>
<comment type="catalytic activity">
    <reaction evidence="1">
        <text>S-ubiquitinyl-[E2 ubiquitin-conjugating enzyme]-L-cysteine + [acceptor protein]-L-lysine = [E2 ubiquitin-conjugating enzyme]-L-cysteine + N(6)-ubiquitinyl-[acceptor protein]-L-lysine.</text>
        <dbReference type="EC" id="2.3.2.27"/>
    </reaction>
</comment>
<dbReference type="Pfam" id="PF00069">
    <property type="entry name" value="Pkinase"/>
    <property type="match status" value="1"/>
</dbReference>
<dbReference type="InterPro" id="IPR051348">
    <property type="entry name" value="U-box_ubiquitin_ligases"/>
</dbReference>
<feature type="coiled-coil region" evidence="9">
    <location>
        <begin position="414"/>
        <end position="462"/>
    </location>
</feature>
<keyword evidence="4 8" id="KW-0547">Nucleotide-binding</keyword>
<evidence type="ECO:0000256" key="8">
    <source>
        <dbReference type="PROSITE-ProRule" id="PRU10141"/>
    </source>
</evidence>
<dbReference type="GO" id="GO:0061630">
    <property type="term" value="F:ubiquitin protein ligase activity"/>
    <property type="evidence" value="ECO:0007669"/>
    <property type="project" value="UniProtKB-EC"/>
</dbReference>
<keyword evidence="12" id="KW-1185">Reference proteome</keyword>
<comment type="caution">
    <text evidence="11">The sequence shown here is derived from an EMBL/GenBank/DDBJ whole genome shotgun (WGS) entry which is preliminary data.</text>
</comment>
<dbReference type="Gene3D" id="3.30.200.20">
    <property type="entry name" value="Phosphorylase Kinase, domain 1"/>
    <property type="match status" value="1"/>
</dbReference>
<dbReference type="GO" id="GO:0004672">
    <property type="term" value="F:protein kinase activity"/>
    <property type="evidence" value="ECO:0007669"/>
    <property type="project" value="InterPro"/>
</dbReference>
<dbReference type="SUPFAM" id="SSF56112">
    <property type="entry name" value="Protein kinase-like (PK-like)"/>
    <property type="match status" value="1"/>
</dbReference>
<gene>
    <name evidence="11" type="ORF">EJB05_52471</name>
</gene>
<keyword evidence="9" id="KW-0175">Coiled coil</keyword>
<dbReference type="PROSITE" id="PS00108">
    <property type="entry name" value="PROTEIN_KINASE_ST"/>
    <property type="match status" value="1"/>
</dbReference>
<organism evidence="11 12">
    <name type="scientific">Eragrostis curvula</name>
    <name type="common">weeping love grass</name>
    <dbReference type="NCBI Taxonomy" id="38414"/>
    <lineage>
        <taxon>Eukaryota</taxon>
        <taxon>Viridiplantae</taxon>
        <taxon>Streptophyta</taxon>
        <taxon>Embryophyta</taxon>
        <taxon>Tracheophyta</taxon>
        <taxon>Spermatophyta</taxon>
        <taxon>Magnoliopsida</taxon>
        <taxon>Liliopsida</taxon>
        <taxon>Poales</taxon>
        <taxon>Poaceae</taxon>
        <taxon>PACMAD clade</taxon>
        <taxon>Chloridoideae</taxon>
        <taxon>Eragrostideae</taxon>
        <taxon>Eragrostidinae</taxon>
        <taxon>Eragrostis</taxon>
    </lineage>
</organism>
<dbReference type="Proteomes" id="UP000324897">
    <property type="component" value="Unassembled WGS sequence"/>
</dbReference>
<keyword evidence="5" id="KW-0418">Kinase</keyword>
<dbReference type="InterPro" id="IPR011009">
    <property type="entry name" value="Kinase-like_dom_sf"/>
</dbReference>
<feature type="binding site" evidence="8">
    <location>
        <position position="605"/>
    </location>
    <ligand>
        <name>ATP</name>
        <dbReference type="ChEBI" id="CHEBI:30616"/>
    </ligand>
</feature>
<dbReference type="InterPro" id="IPR000719">
    <property type="entry name" value="Prot_kinase_dom"/>
</dbReference>
<dbReference type="Gramene" id="TVU02105">
    <property type="protein sequence ID" value="TVU02105"/>
    <property type="gene ID" value="EJB05_52471"/>
</dbReference>
<evidence type="ECO:0000256" key="1">
    <source>
        <dbReference type="ARBA" id="ARBA00000900"/>
    </source>
</evidence>
<evidence type="ECO:0000313" key="11">
    <source>
        <dbReference type="EMBL" id="TVU02105.1"/>
    </source>
</evidence>
<dbReference type="GO" id="GO:0005524">
    <property type="term" value="F:ATP binding"/>
    <property type="evidence" value="ECO:0007669"/>
    <property type="project" value="UniProtKB-UniRule"/>
</dbReference>
<sequence length="904" mass="102206">MAAGGRSACSSVYISQKLGSFNDLQFTLEVQSDSDMYLTQKTIHSGAVGKQVEEYEDCCDELEVPESAVEELARSQHPPLDKTIRSGAVGKQVEQYEDCCDELKVPESAVKELARSQHPPLDKYLHQCAKSEVKAQILVLEEFDIAEGIRELVDKFWIRTLVMGAASYKHYSKCVAKNMKVPQSKKAIKLMENAHPFCEIWFVCSRKLIFTSNMNDLKSVSVFVDADEGLRDVSFEKDHSQVVSGQADVAQNLVEMYKQRDPEMLGELPDAGNRVKESHETPIDMMTPAQASAVRVVEILHQQNQEVTNKWSNTSKEVAEQLEQNKQLTIERDTALTKIRLLENQKKQMVAEWNFSMKQIVELRKQKRQVTTERDNALEELEIFRKQQGKTKDKKIQNETEWMMIESNCANGDIVQLQKQKRHATAKLDNVMVEMEIFRKKAEQGKTEVKELNKEKDRMMAKLNSAFTLVLEQRRKKDLITGKAHVAREIEVLRREKHGIVTELDNVVMELMEARKQKALMTSERDHISEVAKELKSQLEQIMSERDNAVRRIEKLQEPELQGSQFTSAELRRATQDFNDRFKIGQGGSAVVYKGFLRNTTVAIKISFENYFRNQSQPAKLARATCLFQVTILSRVRHPNVVNFVGACPEVQAIVYEFMPNGSLEDRLEGKAGAPPLPWQARARIITEICSALSFMHKNKPNAIVHGDIKPANILLDHNLVSKLSDFGMSRLLTQSSTTGNGGIYCTSHPWGTLGYMDPEFQTTGELTLQTDTYSFGVTILRVLTAKSPFNLLRVVQNALERGDLSSVMDTSAGEWPITLAMQLASLALRCTDRTRDMRPDMAGEVWSVVKRLADEAAEEASVGSRKHGCCSSVPLNRQQVSIAYHSKCFSGIKIQSVAEAFRR</sequence>
<evidence type="ECO:0000256" key="4">
    <source>
        <dbReference type="ARBA" id="ARBA00022741"/>
    </source>
</evidence>
<evidence type="ECO:0000256" key="6">
    <source>
        <dbReference type="ARBA" id="ARBA00022786"/>
    </source>
</evidence>
<dbReference type="PANTHER" id="PTHR45647:SF15">
    <property type="entry name" value="U-BOX DOMAIN-CONTAINING PROTEIN 35"/>
    <property type="match status" value="1"/>
</dbReference>
<evidence type="ECO:0000256" key="3">
    <source>
        <dbReference type="ARBA" id="ARBA00022679"/>
    </source>
</evidence>
<feature type="coiled-coil region" evidence="9">
    <location>
        <begin position="525"/>
        <end position="552"/>
    </location>
</feature>
<dbReference type="AlphaFoldDB" id="A0A5J9SSZ6"/>
<dbReference type="PANTHER" id="PTHR45647">
    <property type="entry name" value="OS02G0152300 PROTEIN"/>
    <property type="match status" value="1"/>
</dbReference>
<keyword evidence="3" id="KW-0808">Transferase</keyword>
<dbReference type="InterPro" id="IPR008271">
    <property type="entry name" value="Ser/Thr_kinase_AS"/>
</dbReference>
<evidence type="ECO:0000256" key="9">
    <source>
        <dbReference type="SAM" id="Coils"/>
    </source>
</evidence>
<evidence type="ECO:0000256" key="7">
    <source>
        <dbReference type="ARBA" id="ARBA00022840"/>
    </source>
</evidence>
<evidence type="ECO:0000256" key="2">
    <source>
        <dbReference type="ARBA" id="ARBA00012483"/>
    </source>
</evidence>
<feature type="domain" description="Protein kinase" evidence="10">
    <location>
        <begin position="578"/>
        <end position="853"/>
    </location>
</feature>
<dbReference type="PROSITE" id="PS50011">
    <property type="entry name" value="PROTEIN_KINASE_DOM"/>
    <property type="match status" value="1"/>
</dbReference>
<reference evidence="11 12" key="1">
    <citation type="journal article" date="2019" name="Sci. Rep.">
        <title>A high-quality genome of Eragrostis curvula grass provides insights into Poaceae evolution and supports new strategies to enhance forage quality.</title>
        <authorList>
            <person name="Carballo J."/>
            <person name="Santos B.A.C.M."/>
            <person name="Zappacosta D."/>
            <person name="Garbus I."/>
            <person name="Selva J.P."/>
            <person name="Gallo C.A."/>
            <person name="Diaz A."/>
            <person name="Albertini E."/>
            <person name="Caccamo M."/>
            <person name="Echenique V."/>
        </authorList>
    </citation>
    <scope>NUCLEOTIDE SEQUENCE [LARGE SCALE GENOMIC DNA]</scope>
    <source>
        <strain evidence="12">cv. Victoria</strain>
        <tissue evidence="11">Leaf</tissue>
    </source>
</reference>
<evidence type="ECO:0000313" key="12">
    <source>
        <dbReference type="Proteomes" id="UP000324897"/>
    </source>
</evidence>
<keyword evidence="7 8" id="KW-0067">ATP-binding</keyword>
<dbReference type="EC" id="2.3.2.27" evidence="2"/>
<proteinExistence type="predicted"/>
<dbReference type="SMART" id="SM00220">
    <property type="entry name" value="S_TKc"/>
    <property type="match status" value="1"/>
</dbReference>
<keyword evidence="6" id="KW-0833">Ubl conjugation pathway</keyword>
<name>A0A5J9SSZ6_9POAL</name>
<evidence type="ECO:0000256" key="5">
    <source>
        <dbReference type="ARBA" id="ARBA00022777"/>
    </source>
</evidence>